<name>A0AAD7MFA5_9AGAR</name>
<proteinExistence type="predicted"/>
<organism evidence="1 2">
    <name type="scientific">Mycena metata</name>
    <dbReference type="NCBI Taxonomy" id="1033252"/>
    <lineage>
        <taxon>Eukaryota</taxon>
        <taxon>Fungi</taxon>
        <taxon>Dikarya</taxon>
        <taxon>Basidiomycota</taxon>
        <taxon>Agaricomycotina</taxon>
        <taxon>Agaricomycetes</taxon>
        <taxon>Agaricomycetidae</taxon>
        <taxon>Agaricales</taxon>
        <taxon>Marasmiineae</taxon>
        <taxon>Mycenaceae</taxon>
        <taxon>Mycena</taxon>
    </lineage>
</organism>
<comment type="caution">
    <text evidence="1">The sequence shown here is derived from an EMBL/GenBank/DDBJ whole genome shotgun (WGS) entry which is preliminary data.</text>
</comment>
<keyword evidence="2" id="KW-1185">Reference proteome</keyword>
<gene>
    <name evidence="1" type="ORF">B0H16DRAFT_1618465</name>
</gene>
<dbReference type="Proteomes" id="UP001215598">
    <property type="component" value="Unassembled WGS sequence"/>
</dbReference>
<evidence type="ECO:0000313" key="2">
    <source>
        <dbReference type="Proteomes" id="UP001215598"/>
    </source>
</evidence>
<feature type="non-terminal residue" evidence="1">
    <location>
        <position position="158"/>
    </location>
</feature>
<dbReference type="AlphaFoldDB" id="A0AAD7MFA5"/>
<dbReference type="EMBL" id="JARKIB010000323">
    <property type="protein sequence ID" value="KAJ7714546.1"/>
    <property type="molecule type" value="Genomic_DNA"/>
</dbReference>
<sequence length="158" mass="17289">RQGVWLMNWPWNLLPIRGHSDNDRLAAPSAPTSFVPLWALSALCCKKCSAPSLCVRPSDAKLAWRKWTVRLSIPLPPPRSRGANESTPSLPRVFVSTSNASVPPPRTSQVCNWPLIIALAPFLKSLGYGTKISIRSRAEAAVLAEAHPPSQHALLRTL</sequence>
<reference evidence="1" key="1">
    <citation type="submission" date="2023-03" db="EMBL/GenBank/DDBJ databases">
        <title>Massive genome expansion in bonnet fungi (Mycena s.s.) driven by repeated elements and novel gene families across ecological guilds.</title>
        <authorList>
            <consortium name="Lawrence Berkeley National Laboratory"/>
            <person name="Harder C.B."/>
            <person name="Miyauchi S."/>
            <person name="Viragh M."/>
            <person name="Kuo A."/>
            <person name="Thoen E."/>
            <person name="Andreopoulos B."/>
            <person name="Lu D."/>
            <person name="Skrede I."/>
            <person name="Drula E."/>
            <person name="Henrissat B."/>
            <person name="Morin E."/>
            <person name="Kohler A."/>
            <person name="Barry K."/>
            <person name="LaButti K."/>
            <person name="Morin E."/>
            <person name="Salamov A."/>
            <person name="Lipzen A."/>
            <person name="Mereny Z."/>
            <person name="Hegedus B."/>
            <person name="Baldrian P."/>
            <person name="Stursova M."/>
            <person name="Weitz H."/>
            <person name="Taylor A."/>
            <person name="Grigoriev I.V."/>
            <person name="Nagy L.G."/>
            <person name="Martin F."/>
            <person name="Kauserud H."/>
        </authorList>
    </citation>
    <scope>NUCLEOTIDE SEQUENCE</scope>
    <source>
        <strain evidence="1">CBHHK182m</strain>
    </source>
</reference>
<evidence type="ECO:0000313" key="1">
    <source>
        <dbReference type="EMBL" id="KAJ7714546.1"/>
    </source>
</evidence>
<protein>
    <submittedName>
        <fullName evidence="1">Uncharacterized protein</fullName>
    </submittedName>
</protein>
<accession>A0AAD7MFA5</accession>